<proteinExistence type="predicted"/>
<reference evidence="2" key="1">
    <citation type="journal article" date="2018" name="Gigascience">
        <title>Genome assembly of the Pink Ipe (Handroanthus impetiginosus, Bignoniaceae), a highly valued, ecologically keystone Neotropical timber forest tree.</title>
        <authorList>
            <person name="Silva-Junior O.B."/>
            <person name="Grattapaglia D."/>
            <person name="Novaes E."/>
            <person name="Collevatti R.G."/>
        </authorList>
    </citation>
    <scope>NUCLEOTIDE SEQUENCE [LARGE SCALE GENOMIC DNA]</scope>
    <source>
        <strain evidence="2">cv. UFG-1</strain>
    </source>
</reference>
<protein>
    <submittedName>
        <fullName evidence="1">Uncharacterized protein</fullName>
    </submittedName>
</protein>
<sequence length="72" mass="8346">MQMKLHGNQELSANDHSKSGLYVLSTKIILKTIRYSNSGDFAQYHTTNLRAERKILEPQHYLGIYPKKLQLN</sequence>
<dbReference type="Proteomes" id="UP000231279">
    <property type="component" value="Unassembled WGS sequence"/>
</dbReference>
<gene>
    <name evidence="1" type="ORF">CDL12_03826</name>
</gene>
<comment type="caution">
    <text evidence="1">The sequence shown here is derived from an EMBL/GenBank/DDBJ whole genome shotgun (WGS) entry which is preliminary data.</text>
</comment>
<accession>A0A2G9I1G8</accession>
<evidence type="ECO:0000313" key="1">
    <source>
        <dbReference type="EMBL" id="PIN23450.1"/>
    </source>
</evidence>
<organism evidence="1 2">
    <name type="scientific">Handroanthus impetiginosus</name>
    <dbReference type="NCBI Taxonomy" id="429701"/>
    <lineage>
        <taxon>Eukaryota</taxon>
        <taxon>Viridiplantae</taxon>
        <taxon>Streptophyta</taxon>
        <taxon>Embryophyta</taxon>
        <taxon>Tracheophyta</taxon>
        <taxon>Spermatophyta</taxon>
        <taxon>Magnoliopsida</taxon>
        <taxon>eudicotyledons</taxon>
        <taxon>Gunneridae</taxon>
        <taxon>Pentapetalae</taxon>
        <taxon>asterids</taxon>
        <taxon>lamiids</taxon>
        <taxon>Lamiales</taxon>
        <taxon>Bignoniaceae</taxon>
        <taxon>Crescentiina</taxon>
        <taxon>Tabebuia alliance</taxon>
        <taxon>Handroanthus</taxon>
    </lineage>
</organism>
<keyword evidence="2" id="KW-1185">Reference proteome</keyword>
<evidence type="ECO:0000313" key="2">
    <source>
        <dbReference type="Proteomes" id="UP000231279"/>
    </source>
</evidence>
<dbReference type="AlphaFoldDB" id="A0A2G9I1G8"/>
<name>A0A2G9I1G8_9LAMI</name>
<dbReference type="EMBL" id="NKXS01000568">
    <property type="protein sequence ID" value="PIN23450.1"/>
    <property type="molecule type" value="Genomic_DNA"/>
</dbReference>